<evidence type="ECO:0000256" key="1">
    <source>
        <dbReference type="PIRSR" id="PIRSR640198-1"/>
    </source>
</evidence>
<protein>
    <submittedName>
        <fullName evidence="4">Fic family protein</fullName>
    </submittedName>
</protein>
<accession>A0A2P8HQS8</accession>
<dbReference type="SUPFAM" id="SSF140931">
    <property type="entry name" value="Fic-like"/>
    <property type="match status" value="1"/>
</dbReference>
<dbReference type="AlphaFoldDB" id="A0A2P8HQS8"/>
<evidence type="ECO:0000313" key="4">
    <source>
        <dbReference type="EMBL" id="PSL48580.1"/>
    </source>
</evidence>
<dbReference type="OrthoDB" id="9813719at2"/>
<organism evidence="4 5">
    <name type="scientific">Salsuginibacillus halophilus</name>
    <dbReference type="NCBI Taxonomy" id="517424"/>
    <lineage>
        <taxon>Bacteria</taxon>
        <taxon>Bacillati</taxon>
        <taxon>Bacillota</taxon>
        <taxon>Bacilli</taxon>
        <taxon>Bacillales</taxon>
        <taxon>Bacillaceae</taxon>
        <taxon>Salsuginibacillus</taxon>
    </lineage>
</organism>
<dbReference type="GO" id="GO:0005524">
    <property type="term" value="F:ATP binding"/>
    <property type="evidence" value="ECO:0007669"/>
    <property type="project" value="UniProtKB-KW"/>
</dbReference>
<dbReference type="InterPro" id="IPR040198">
    <property type="entry name" value="Fido_containing"/>
</dbReference>
<dbReference type="InterPro" id="IPR003812">
    <property type="entry name" value="Fido"/>
</dbReference>
<name>A0A2P8HQS8_9BACI</name>
<feature type="domain" description="Fido" evidence="3">
    <location>
        <begin position="145"/>
        <end position="296"/>
    </location>
</feature>
<dbReference type="PANTHER" id="PTHR13504:SF40">
    <property type="entry name" value="FIDO DOMAIN-CONTAINING PROTEIN"/>
    <property type="match status" value="1"/>
</dbReference>
<dbReference type="PROSITE" id="PS51459">
    <property type="entry name" value="FIDO"/>
    <property type="match status" value="1"/>
</dbReference>
<dbReference type="InterPro" id="IPR036597">
    <property type="entry name" value="Fido-like_dom_sf"/>
</dbReference>
<dbReference type="SUPFAM" id="SSF46785">
    <property type="entry name" value="Winged helix' DNA-binding domain"/>
    <property type="match status" value="1"/>
</dbReference>
<sequence>MRYIYKIFNEKDRIQFDREYNDRINFPATKLLGLKIKPEDQPNEYELYYVPTSDIISLVSEIHLISRKLKKTYDSLPSIAKKQFILEYLVEELYNTNDLEGVKSTREEIAKSAKDVELNKHSNLRFESMVKSYMRLRDGDISLPNLPEDIRKVYDDITQGEIDNPELPDGDIFRKDVTYVLKKSGSGKVVHTGISPEARIKTEVGNMIEFMNNEEIPMLVKVAVGHYFFGYIHPFYDGNGRTSRFISSMYLKEELGDIGTLSVSRGCNKFKNKYLESFEITNSIKNRGEMNCFIEKFLTIILEALKEMNAEMKEKSELMSIAMGKINKDPNLTGKPDKYKHVMLVIAQNYFFDSSKGITVKEISGELGFSTPTIRKIVNELLDLSLVEQTGKRPVYFSIKKQYFEN</sequence>
<comment type="caution">
    <text evidence="4">The sequence shown here is derived from an EMBL/GenBank/DDBJ whole genome shotgun (WGS) entry which is preliminary data.</text>
</comment>
<dbReference type="RefSeq" id="WP_106588148.1">
    <property type="nucleotide sequence ID" value="NZ_PYAV01000004.1"/>
</dbReference>
<reference evidence="4 5" key="1">
    <citation type="submission" date="2018-03" db="EMBL/GenBank/DDBJ databases">
        <title>Genomic Encyclopedia of Type Strains, Phase III (KMG-III): the genomes of soil and plant-associated and newly described type strains.</title>
        <authorList>
            <person name="Whitman W."/>
        </authorList>
    </citation>
    <scope>NUCLEOTIDE SEQUENCE [LARGE SCALE GENOMIC DNA]</scope>
    <source>
        <strain evidence="4 5">CGMCC 1.07653</strain>
    </source>
</reference>
<dbReference type="Gene3D" id="1.10.3290.10">
    <property type="entry name" value="Fido-like domain"/>
    <property type="match status" value="1"/>
</dbReference>
<evidence type="ECO:0000259" key="3">
    <source>
        <dbReference type="PROSITE" id="PS51459"/>
    </source>
</evidence>
<feature type="active site" evidence="1">
    <location>
        <position position="233"/>
    </location>
</feature>
<dbReference type="PANTHER" id="PTHR13504">
    <property type="entry name" value="FIDO DOMAIN-CONTAINING PROTEIN DDB_G0283145"/>
    <property type="match status" value="1"/>
</dbReference>
<dbReference type="Pfam" id="PF02661">
    <property type="entry name" value="Fic"/>
    <property type="match status" value="1"/>
</dbReference>
<evidence type="ECO:0000313" key="5">
    <source>
        <dbReference type="Proteomes" id="UP000242310"/>
    </source>
</evidence>
<dbReference type="InterPro" id="IPR036390">
    <property type="entry name" value="WH_DNA-bd_sf"/>
</dbReference>
<gene>
    <name evidence="4" type="ORF">B0H94_104181</name>
</gene>
<evidence type="ECO:0000256" key="2">
    <source>
        <dbReference type="PIRSR" id="PIRSR640198-2"/>
    </source>
</evidence>
<dbReference type="Gene3D" id="1.10.10.10">
    <property type="entry name" value="Winged helix-like DNA-binding domain superfamily/Winged helix DNA-binding domain"/>
    <property type="match status" value="1"/>
</dbReference>
<feature type="binding site" evidence="2">
    <location>
        <begin position="237"/>
        <end position="244"/>
    </location>
    <ligand>
        <name>ATP</name>
        <dbReference type="ChEBI" id="CHEBI:30616"/>
    </ligand>
</feature>
<proteinExistence type="predicted"/>
<dbReference type="EMBL" id="PYAV01000004">
    <property type="protein sequence ID" value="PSL48580.1"/>
    <property type="molecule type" value="Genomic_DNA"/>
</dbReference>
<keyword evidence="2" id="KW-0547">Nucleotide-binding</keyword>
<keyword evidence="5" id="KW-1185">Reference proteome</keyword>
<dbReference type="InterPro" id="IPR036388">
    <property type="entry name" value="WH-like_DNA-bd_sf"/>
</dbReference>
<dbReference type="Proteomes" id="UP000242310">
    <property type="component" value="Unassembled WGS sequence"/>
</dbReference>
<keyword evidence="2" id="KW-0067">ATP-binding</keyword>